<dbReference type="AlphaFoldDB" id="A0A1H1VRI0"/>
<name>A0A1H1VRI0_9ACTN</name>
<feature type="domain" description="ATPase AAA-3" evidence="1">
    <location>
        <begin position="49"/>
        <end position="180"/>
    </location>
</feature>
<dbReference type="InterPro" id="IPR027417">
    <property type="entry name" value="P-loop_NTPase"/>
</dbReference>
<evidence type="ECO:0000313" key="4">
    <source>
        <dbReference type="Proteomes" id="UP000198688"/>
    </source>
</evidence>
<dbReference type="EMBL" id="LT629758">
    <property type="protein sequence ID" value="SDS87090.1"/>
    <property type="molecule type" value="Genomic_DNA"/>
</dbReference>
<accession>A0A1H1VRI0</accession>
<evidence type="ECO:0000313" key="3">
    <source>
        <dbReference type="EMBL" id="SDS87090.1"/>
    </source>
</evidence>
<sequence>MQTSDTTAALGFEEFAAHFEWLTGQVERQLSGKRHQVRRALLCLLAGGHLLLDDVPGVGKTTLARALASVIEDGTASRIQGTPDLLPSDIVGTSVFEPDSRRFTFRQGPIVANIVLFDEINRCAPRTQSALLEAMQERRVTAFRHEEVLPDPFLVVGTQNPQETLGTYPLPEAQLDRFLLRLSLGYPDRAAAREMLKTHGRGATGSGRGLPVETLLAMTRFAAAVEVTDAVYDYLLDIVDATRDHPETALGASPRAGVDLLRAARVNTLLRWDRRDGERPYLRPDDIRDIAVDVLAHRVVPADRGIRGSAPAQRDLVDRIVAQVPVPQETPRAGRPRWFR</sequence>
<dbReference type="GO" id="GO:0016887">
    <property type="term" value="F:ATP hydrolysis activity"/>
    <property type="evidence" value="ECO:0007669"/>
    <property type="project" value="InterPro"/>
</dbReference>
<evidence type="ECO:0000259" key="1">
    <source>
        <dbReference type="Pfam" id="PF07726"/>
    </source>
</evidence>
<protein>
    <submittedName>
        <fullName evidence="3">MoxR-like ATPase</fullName>
    </submittedName>
</protein>
<dbReference type="InterPro" id="IPR011703">
    <property type="entry name" value="ATPase_AAA-3"/>
</dbReference>
<dbReference type="OrthoDB" id="9808397at2"/>
<organism evidence="3 4">
    <name type="scientific">Actinoplanes derwentensis</name>
    <dbReference type="NCBI Taxonomy" id="113562"/>
    <lineage>
        <taxon>Bacteria</taxon>
        <taxon>Bacillati</taxon>
        <taxon>Actinomycetota</taxon>
        <taxon>Actinomycetes</taxon>
        <taxon>Micromonosporales</taxon>
        <taxon>Micromonosporaceae</taxon>
        <taxon>Actinoplanes</taxon>
    </lineage>
</organism>
<dbReference type="SUPFAM" id="SSF52540">
    <property type="entry name" value="P-loop containing nucleoside triphosphate hydrolases"/>
    <property type="match status" value="1"/>
</dbReference>
<dbReference type="PIRSF" id="PIRSF002849">
    <property type="entry name" value="AAA_ATPase_chaperone_MoxR_prd"/>
    <property type="match status" value="1"/>
</dbReference>
<dbReference type="Pfam" id="PF07726">
    <property type="entry name" value="AAA_3"/>
    <property type="match status" value="1"/>
</dbReference>
<reference evidence="3 4" key="1">
    <citation type="submission" date="2016-10" db="EMBL/GenBank/DDBJ databases">
        <authorList>
            <person name="de Groot N.N."/>
        </authorList>
    </citation>
    <scope>NUCLEOTIDE SEQUENCE [LARGE SCALE GENOMIC DNA]</scope>
    <source>
        <strain evidence="3 4">DSM 43941</strain>
    </source>
</reference>
<dbReference type="CDD" id="cd00009">
    <property type="entry name" value="AAA"/>
    <property type="match status" value="1"/>
</dbReference>
<dbReference type="GO" id="GO:0005524">
    <property type="term" value="F:ATP binding"/>
    <property type="evidence" value="ECO:0007669"/>
    <property type="project" value="InterPro"/>
</dbReference>
<dbReference type="RefSeq" id="WP_092543350.1">
    <property type="nucleotide sequence ID" value="NZ_BOMJ01000011.1"/>
</dbReference>
<dbReference type="Gene3D" id="1.10.8.80">
    <property type="entry name" value="Magnesium chelatase subunit I, C-Terminal domain"/>
    <property type="match status" value="1"/>
</dbReference>
<dbReference type="PANTHER" id="PTHR42759:SF5">
    <property type="entry name" value="METHANOL DEHYDROGENASE REGULATOR"/>
    <property type="match status" value="1"/>
</dbReference>
<dbReference type="InterPro" id="IPR041628">
    <property type="entry name" value="ChlI/MoxR_AAA_lid"/>
</dbReference>
<gene>
    <name evidence="3" type="ORF">SAMN04489716_1845</name>
</gene>
<evidence type="ECO:0000259" key="2">
    <source>
        <dbReference type="Pfam" id="PF17863"/>
    </source>
</evidence>
<dbReference type="Gene3D" id="3.40.50.300">
    <property type="entry name" value="P-loop containing nucleotide triphosphate hydrolases"/>
    <property type="match status" value="1"/>
</dbReference>
<dbReference type="PANTHER" id="PTHR42759">
    <property type="entry name" value="MOXR FAMILY PROTEIN"/>
    <property type="match status" value="1"/>
</dbReference>
<dbReference type="Proteomes" id="UP000198688">
    <property type="component" value="Chromosome I"/>
</dbReference>
<dbReference type="InterPro" id="IPR050764">
    <property type="entry name" value="CbbQ/NirQ/NorQ/GpvN"/>
</dbReference>
<proteinExistence type="predicted"/>
<dbReference type="STRING" id="113562.SAMN04489716_1845"/>
<feature type="domain" description="ChlI/MoxR AAA lid" evidence="2">
    <location>
        <begin position="241"/>
        <end position="302"/>
    </location>
</feature>
<keyword evidence="4" id="KW-1185">Reference proteome</keyword>
<dbReference type="Pfam" id="PF17863">
    <property type="entry name" value="AAA_lid_2"/>
    <property type="match status" value="1"/>
</dbReference>